<dbReference type="AlphaFoldDB" id="C0PJU7"/>
<dbReference type="HOGENOM" id="CLU_2053044_0_0_1"/>
<protein>
    <submittedName>
        <fullName evidence="1">Uncharacterized protein</fullName>
    </submittedName>
</protein>
<organism evidence="1">
    <name type="scientific">Zea mays</name>
    <name type="common">Maize</name>
    <dbReference type="NCBI Taxonomy" id="4577"/>
    <lineage>
        <taxon>Eukaryota</taxon>
        <taxon>Viridiplantae</taxon>
        <taxon>Streptophyta</taxon>
        <taxon>Embryophyta</taxon>
        <taxon>Tracheophyta</taxon>
        <taxon>Spermatophyta</taxon>
        <taxon>Magnoliopsida</taxon>
        <taxon>Liliopsida</taxon>
        <taxon>Poales</taxon>
        <taxon>Poaceae</taxon>
        <taxon>PACMAD clade</taxon>
        <taxon>Panicoideae</taxon>
        <taxon>Andropogonodae</taxon>
        <taxon>Andropogoneae</taxon>
        <taxon>Tripsacinae</taxon>
        <taxon>Zea</taxon>
    </lineage>
</organism>
<proteinExistence type="evidence at transcript level"/>
<dbReference type="EMBL" id="BT068566">
    <property type="protein sequence ID" value="ACN35463.1"/>
    <property type="molecule type" value="mRNA"/>
</dbReference>
<accession>C0PJU7</accession>
<sequence>MLEHIRSLKRTIDSNLKNQLADIALAPRYRCHCHTGTSVPRSRHNTPSLLFSLTIQLTTLVVRETRLPLGCANMGVLAINSKYLTINPGQIFIFHPYMRTFIKSVDLASTHLFLSQHWWH</sequence>
<reference evidence="1" key="1">
    <citation type="journal article" date="2009" name="PLoS Genet.">
        <title>Sequencing, mapping, and analysis of 27,455 maize full-length cDNAs.</title>
        <authorList>
            <person name="Soderlund C."/>
            <person name="Descour A."/>
            <person name="Kudrna D."/>
            <person name="Bomhoff M."/>
            <person name="Boyd L."/>
            <person name="Currie J."/>
            <person name="Angelova A."/>
            <person name="Collura K."/>
            <person name="Wissotski M."/>
            <person name="Ashley E."/>
            <person name="Morrow D."/>
            <person name="Fernandes J."/>
            <person name="Walbot V."/>
            <person name="Yu Y."/>
        </authorList>
    </citation>
    <scope>NUCLEOTIDE SEQUENCE</scope>
    <source>
        <strain evidence="1">B73</strain>
    </source>
</reference>
<reference evidence="1" key="2">
    <citation type="submission" date="2012-06" db="EMBL/GenBank/DDBJ databases">
        <authorList>
            <person name="Yu Y."/>
            <person name="Currie J."/>
            <person name="Lomeli R."/>
            <person name="Angelova A."/>
            <person name="Collura K."/>
            <person name="Wissotski M."/>
            <person name="Campos D."/>
            <person name="Kudrna D."/>
            <person name="Golser W."/>
            <person name="Ashely E."/>
            <person name="Descour A."/>
            <person name="Fernandes J."/>
            <person name="Soderlund C."/>
            <person name="Walbot V."/>
        </authorList>
    </citation>
    <scope>NUCLEOTIDE SEQUENCE</scope>
    <source>
        <strain evidence="1">B73</strain>
    </source>
</reference>
<name>C0PJU7_MAIZE</name>
<evidence type="ECO:0000313" key="1">
    <source>
        <dbReference type="EMBL" id="ACN35463.1"/>
    </source>
</evidence>